<dbReference type="Gramene" id="CDY08648">
    <property type="protein sequence ID" value="CDY08648"/>
    <property type="gene ID" value="GSBRNA2T00000472001"/>
</dbReference>
<evidence type="ECO:0000256" key="3">
    <source>
        <dbReference type="ARBA" id="ARBA00022490"/>
    </source>
</evidence>
<reference evidence="7 8" key="1">
    <citation type="journal article" date="2014" name="Science">
        <title>Plant genetics. Early allopolyploid evolution in the post-Neolithic Brassica napus oilseed genome.</title>
        <authorList>
            <person name="Chalhoub B."/>
            <person name="Denoeud F."/>
            <person name="Liu S."/>
            <person name="Parkin I.A."/>
            <person name="Tang H."/>
            <person name="Wang X."/>
            <person name="Chiquet J."/>
            <person name="Belcram H."/>
            <person name="Tong C."/>
            <person name="Samans B."/>
            <person name="Correa M."/>
            <person name="Da Silva C."/>
            <person name="Just J."/>
            <person name="Falentin C."/>
            <person name="Koh C.S."/>
            <person name="Le Clainche I."/>
            <person name="Bernard M."/>
            <person name="Bento P."/>
            <person name="Noel B."/>
            <person name="Labadie K."/>
            <person name="Alberti A."/>
            <person name="Charles M."/>
            <person name="Arnaud D."/>
            <person name="Guo H."/>
            <person name="Daviaud C."/>
            <person name="Alamery S."/>
            <person name="Jabbari K."/>
            <person name="Zhao M."/>
            <person name="Edger P.P."/>
            <person name="Chelaifa H."/>
            <person name="Tack D."/>
            <person name="Lassalle G."/>
            <person name="Mestiri I."/>
            <person name="Schnel N."/>
            <person name="Le Paslier M.C."/>
            <person name="Fan G."/>
            <person name="Renault V."/>
            <person name="Bayer P.E."/>
            <person name="Golicz A.A."/>
            <person name="Manoli S."/>
            <person name="Lee T.H."/>
            <person name="Thi V.H."/>
            <person name="Chalabi S."/>
            <person name="Hu Q."/>
            <person name="Fan C."/>
            <person name="Tollenaere R."/>
            <person name="Lu Y."/>
            <person name="Battail C."/>
            <person name="Shen J."/>
            <person name="Sidebottom C.H."/>
            <person name="Wang X."/>
            <person name="Canaguier A."/>
            <person name="Chauveau A."/>
            <person name="Berard A."/>
            <person name="Deniot G."/>
            <person name="Guan M."/>
            <person name="Liu Z."/>
            <person name="Sun F."/>
            <person name="Lim Y.P."/>
            <person name="Lyons E."/>
            <person name="Town C.D."/>
            <person name="Bancroft I."/>
            <person name="Wang X."/>
            <person name="Meng J."/>
            <person name="Ma J."/>
            <person name="Pires J.C."/>
            <person name="King G.J."/>
            <person name="Brunel D."/>
            <person name="Delourme R."/>
            <person name="Renard M."/>
            <person name="Aury J.M."/>
            <person name="Adams K.L."/>
            <person name="Batley J."/>
            <person name="Snowdon R.J."/>
            <person name="Tost J."/>
            <person name="Edwards D."/>
            <person name="Zhou Y."/>
            <person name="Hua W."/>
            <person name="Sharpe A.G."/>
            <person name="Paterson A.H."/>
            <person name="Guan C."/>
            <person name="Wincker P."/>
        </authorList>
    </citation>
    <scope>NUCLEOTIDE SEQUENCE [LARGE SCALE GENOMIC DNA]</scope>
    <source>
        <strain evidence="8">cv. Darmor-bzh</strain>
    </source>
</reference>
<proteinExistence type="inferred from homology"/>
<dbReference type="PRINTS" id="PR01640">
    <property type="entry name" value="PROFILINPLNT"/>
</dbReference>
<dbReference type="Proteomes" id="UP001295469">
    <property type="component" value="Chromosome C04"/>
</dbReference>
<accession>A0A078FA21</accession>
<keyword evidence="3" id="KW-0963">Cytoplasm</keyword>
<reference evidence="7" key="2">
    <citation type="submission" date="2014-06" db="EMBL/GenBank/DDBJ databases">
        <authorList>
            <person name="Genoscope - CEA"/>
        </authorList>
    </citation>
    <scope>NUCLEOTIDE SEQUENCE</scope>
</reference>
<dbReference type="EMBL" id="LK031987">
    <property type="protein sequence ID" value="CDY08648.1"/>
    <property type="molecule type" value="Genomic_DNA"/>
</dbReference>
<dbReference type="SUPFAM" id="SSF55770">
    <property type="entry name" value="Profilin (actin-binding protein)"/>
    <property type="match status" value="1"/>
</dbReference>
<evidence type="ECO:0000256" key="1">
    <source>
        <dbReference type="ARBA" id="ARBA00004245"/>
    </source>
</evidence>
<evidence type="ECO:0000256" key="2">
    <source>
        <dbReference type="ARBA" id="ARBA00010058"/>
    </source>
</evidence>
<dbReference type="InterPro" id="IPR048278">
    <property type="entry name" value="PFN"/>
</dbReference>
<evidence type="ECO:0000313" key="7">
    <source>
        <dbReference type="EMBL" id="CDY08648.1"/>
    </source>
</evidence>
<comment type="subcellular location">
    <subcellularLocation>
        <location evidence="1">Cytoplasm</location>
        <location evidence="1">Cytoskeleton</location>
    </subcellularLocation>
</comment>
<dbReference type="PaxDb" id="3708-A0A078FA21"/>
<organism evidence="7 8">
    <name type="scientific">Brassica napus</name>
    <name type="common">Rape</name>
    <dbReference type="NCBI Taxonomy" id="3708"/>
    <lineage>
        <taxon>Eukaryota</taxon>
        <taxon>Viridiplantae</taxon>
        <taxon>Streptophyta</taxon>
        <taxon>Embryophyta</taxon>
        <taxon>Tracheophyta</taxon>
        <taxon>Spermatophyta</taxon>
        <taxon>Magnoliopsida</taxon>
        <taxon>eudicotyledons</taxon>
        <taxon>Gunneridae</taxon>
        <taxon>Pentapetalae</taxon>
        <taxon>rosids</taxon>
        <taxon>malvids</taxon>
        <taxon>Brassicales</taxon>
        <taxon>Brassicaceae</taxon>
        <taxon>Brassiceae</taxon>
        <taxon>Brassica</taxon>
    </lineage>
</organism>
<keyword evidence="4" id="KW-0009">Actin-binding</keyword>
<dbReference type="InterPro" id="IPR005455">
    <property type="entry name" value="PFN_euk"/>
</dbReference>
<dbReference type="Proteomes" id="UP000028999">
    <property type="component" value="Unassembled WGS sequence"/>
</dbReference>
<protein>
    <submittedName>
        <fullName evidence="6">(rape) hypothetical protein</fullName>
    </submittedName>
    <submittedName>
        <fullName evidence="7">BnaC04g19570D protein</fullName>
    </submittedName>
</protein>
<evidence type="ECO:0000313" key="8">
    <source>
        <dbReference type="Proteomes" id="UP000028999"/>
    </source>
</evidence>
<dbReference type="GO" id="GO:0005938">
    <property type="term" value="C:cell cortex"/>
    <property type="evidence" value="ECO:0000318"/>
    <property type="project" value="GO_Central"/>
</dbReference>
<gene>
    <name evidence="7" type="primary">BnaC04g19570D</name>
    <name evidence="6" type="ORF">DARMORV10_C04P28420.1</name>
    <name evidence="7" type="ORF">GSBRNA2T00000472001</name>
</gene>
<dbReference type="InterPro" id="IPR036140">
    <property type="entry name" value="PFN_sf"/>
</dbReference>
<keyword evidence="5" id="KW-0206">Cytoskeleton</keyword>
<dbReference type="EMBL" id="HG994368">
    <property type="protein sequence ID" value="CAF1839545.1"/>
    <property type="molecule type" value="Genomic_DNA"/>
</dbReference>
<evidence type="ECO:0000313" key="6">
    <source>
        <dbReference type="EMBL" id="CAF1839545.1"/>
    </source>
</evidence>
<comment type="similarity">
    <text evidence="2">Belongs to the profilin family.</text>
</comment>
<keyword evidence="8" id="KW-1185">Reference proteome</keyword>
<dbReference type="Pfam" id="PF00235">
    <property type="entry name" value="Profilin"/>
    <property type="match status" value="1"/>
</dbReference>
<name>A0A078FA21_BRANA</name>
<dbReference type="AlphaFoldDB" id="A0A078FA21"/>
<dbReference type="Gene3D" id="3.30.450.30">
    <property type="entry name" value="Dynein light chain 2a, cytoplasmic"/>
    <property type="match status" value="1"/>
</dbReference>
<sequence>MWSSLHHSIRRLLQQLRQYVQVAEFKHLLRVKLTPKNEYLCLPVLSHDRTLKLPKEYDTTTVWCLCTSIGRILGSGGVSVKKTTQPFGLFCDKPMTPGQCNMVVQRLGDYLIESGL</sequence>
<dbReference type="GO" id="GO:0003785">
    <property type="term" value="F:actin monomer binding"/>
    <property type="evidence" value="ECO:0000318"/>
    <property type="project" value="GO_Central"/>
</dbReference>
<evidence type="ECO:0000256" key="5">
    <source>
        <dbReference type="ARBA" id="ARBA00023212"/>
    </source>
</evidence>
<evidence type="ECO:0000256" key="4">
    <source>
        <dbReference type="ARBA" id="ARBA00023203"/>
    </source>
</evidence>
<reference evidence="6" key="3">
    <citation type="submission" date="2021-01" db="EMBL/GenBank/DDBJ databases">
        <authorList>
            <consortium name="Genoscope - CEA"/>
            <person name="William W."/>
        </authorList>
    </citation>
    <scope>NUCLEOTIDE SEQUENCE</scope>
</reference>
<dbReference type="GO" id="GO:0005856">
    <property type="term" value="C:cytoskeleton"/>
    <property type="evidence" value="ECO:0007669"/>
    <property type="project" value="UniProtKB-SubCell"/>
</dbReference>
<dbReference type="STRING" id="3708.A0A078FA21"/>